<dbReference type="PROSITE" id="PS51257">
    <property type="entry name" value="PROKAR_LIPOPROTEIN"/>
    <property type="match status" value="1"/>
</dbReference>
<keyword evidence="1" id="KW-0732">Signal</keyword>
<dbReference type="RefSeq" id="WP_221763467.1">
    <property type="nucleotide sequence ID" value="NZ_AP024110.1"/>
</dbReference>
<keyword evidence="3" id="KW-1185">Reference proteome</keyword>
<dbReference type="KEGG" id="mpau:ZMTM_16320"/>
<evidence type="ECO:0000313" key="2">
    <source>
        <dbReference type="EMBL" id="BCM25373.1"/>
    </source>
</evidence>
<evidence type="ECO:0008006" key="4">
    <source>
        <dbReference type="Google" id="ProtNLM"/>
    </source>
</evidence>
<evidence type="ECO:0000313" key="3">
    <source>
        <dbReference type="Proteomes" id="UP000826722"/>
    </source>
</evidence>
<feature type="signal peptide" evidence="1">
    <location>
        <begin position="1"/>
        <end position="17"/>
    </location>
</feature>
<dbReference type="AlphaFoldDB" id="A0A8D5G3K1"/>
<accession>A0A8D5G3K1</accession>
<name>A0A8D5G3K1_9PROT</name>
<feature type="chain" id="PRO_5034315970" description="Lipoprotein" evidence="1">
    <location>
        <begin position="18"/>
        <end position="162"/>
    </location>
</feature>
<gene>
    <name evidence="2" type="ORF">ZMTM_16320</name>
</gene>
<dbReference type="EMBL" id="AP024110">
    <property type="protein sequence ID" value="BCM25373.1"/>
    <property type="molecule type" value="Genomic_DNA"/>
</dbReference>
<proteinExistence type="predicted"/>
<sequence length="162" mass="17954">MRFAKTIISLITLLSLAGCYGLPTKKTITNSEENSARIESQPNVVTLVVIRPYNYYYFGHPVEVLVNGISQVKITNQSFSVLNASPGQIEIMGQSGLLGPPSQNIKIEGHAGQVIYLLWKTGDEPNYSSVVPIITLRWQQLPKEDAELYLNDVEFIKAKNAS</sequence>
<evidence type="ECO:0000256" key="1">
    <source>
        <dbReference type="SAM" id="SignalP"/>
    </source>
</evidence>
<dbReference type="Proteomes" id="UP000826722">
    <property type="component" value="Chromosome"/>
</dbReference>
<organism evidence="2 3">
    <name type="scientific">Methyloradius palustris</name>
    <dbReference type="NCBI Taxonomy" id="2778876"/>
    <lineage>
        <taxon>Bacteria</taxon>
        <taxon>Pseudomonadati</taxon>
        <taxon>Pseudomonadota</taxon>
        <taxon>Betaproteobacteria</taxon>
        <taxon>Nitrosomonadales</taxon>
        <taxon>Methylophilaceae</taxon>
        <taxon>Methyloradius</taxon>
    </lineage>
</organism>
<protein>
    <recommendedName>
        <fullName evidence="4">Lipoprotein</fullName>
    </recommendedName>
</protein>
<reference evidence="2" key="1">
    <citation type="journal article" date="2021" name="Arch. Microbiol.">
        <title>Methyloradius palustris gen. nov., sp. nov., a methanol-oxidizing bacterium isolated from snow.</title>
        <authorList>
            <person name="Miyadera T."/>
            <person name="Kojima H."/>
            <person name="Fukui M."/>
        </authorList>
    </citation>
    <scope>NUCLEOTIDE SEQUENCE</scope>
    <source>
        <strain evidence="2">Zm11</strain>
    </source>
</reference>